<evidence type="ECO:0000256" key="2">
    <source>
        <dbReference type="PROSITE-ProRule" id="PRU00335"/>
    </source>
</evidence>
<keyword evidence="1 2" id="KW-0238">DNA-binding</keyword>
<dbReference type="PROSITE" id="PS50977">
    <property type="entry name" value="HTH_TETR_2"/>
    <property type="match status" value="1"/>
</dbReference>
<feature type="domain" description="HTH tetR-type" evidence="3">
    <location>
        <begin position="4"/>
        <end position="64"/>
    </location>
</feature>
<keyword evidence="5" id="KW-1185">Reference proteome</keyword>
<reference evidence="4 5" key="1">
    <citation type="submission" date="2020-10" db="EMBL/GenBank/DDBJ databases">
        <title>Identification of Nocardia species via Next-generation sequencing and recognition of intraspecies genetic diversity.</title>
        <authorList>
            <person name="Li P."/>
            <person name="Li P."/>
            <person name="Lu B."/>
        </authorList>
    </citation>
    <scope>NUCLEOTIDE SEQUENCE [LARGE SCALE GENOMIC DNA]</scope>
    <source>
        <strain evidence="4 5">BJ06-0143</strain>
    </source>
</reference>
<dbReference type="InterPro" id="IPR001647">
    <property type="entry name" value="HTH_TetR"/>
</dbReference>
<dbReference type="PANTHER" id="PTHR30055:SF226">
    <property type="entry name" value="HTH-TYPE TRANSCRIPTIONAL REGULATOR PKSA"/>
    <property type="match status" value="1"/>
</dbReference>
<dbReference type="EMBL" id="JADLQN010000002">
    <property type="protein sequence ID" value="MBF6356297.1"/>
    <property type="molecule type" value="Genomic_DNA"/>
</dbReference>
<dbReference type="SUPFAM" id="SSF46689">
    <property type="entry name" value="Homeodomain-like"/>
    <property type="match status" value="1"/>
</dbReference>
<evidence type="ECO:0000256" key="1">
    <source>
        <dbReference type="ARBA" id="ARBA00023125"/>
    </source>
</evidence>
<feature type="DNA-binding region" description="H-T-H motif" evidence="2">
    <location>
        <begin position="27"/>
        <end position="46"/>
    </location>
</feature>
<evidence type="ECO:0000313" key="5">
    <source>
        <dbReference type="Proteomes" id="UP000707731"/>
    </source>
</evidence>
<evidence type="ECO:0000259" key="3">
    <source>
        <dbReference type="PROSITE" id="PS50977"/>
    </source>
</evidence>
<sequence>MSAAERRDQLLDVTRDIVVAEGFAAVGIDRVARTAGVARALIYQQFGDLAGLTAALLERETRTAFSGMLTVDRPETDPAGDFDVDDIGRGVLAYVHAAPDSWRILLSPPEGGPPLLREQLEVGRKFARGIGARHLSRYAGVPVDPNGTTTRLVMASIDELIRLHLADAEACDDETVLRYLRAIIGWAVRLESGERR</sequence>
<dbReference type="InterPro" id="IPR050109">
    <property type="entry name" value="HTH-type_TetR-like_transc_reg"/>
</dbReference>
<dbReference type="Proteomes" id="UP000707731">
    <property type="component" value="Unassembled WGS sequence"/>
</dbReference>
<proteinExistence type="predicted"/>
<evidence type="ECO:0000313" key="4">
    <source>
        <dbReference type="EMBL" id="MBF6356297.1"/>
    </source>
</evidence>
<name>A0ABS0DFB9_9NOCA</name>
<dbReference type="InterPro" id="IPR009057">
    <property type="entry name" value="Homeodomain-like_sf"/>
</dbReference>
<dbReference type="Gene3D" id="1.10.357.10">
    <property type="entry name" value="Tetracycline Repressor, domain 2"/>
    <property type="match status" value="1"/>
</dbReference>
<protein>
    <submittedName>
        <fullName evidence="4">TetR/AcrR family transcriptional regulator</fullName>
    </submittedName>
</protein>
<dbReference type="PANTHER" id="PTHR30055">
    <property type="entry name" value="HTH-TYPE TRANSCRIPTIONAL REGULATOR RUTR"/>
    <property type="match status" value="1"/>
</dbReference>
<accession>A0ABS0DFB9</accession>
<comment type="caution">
    <text evidence="4">The sequence shown here is derived from an EMBL/GenBank/DDBJ whole genome shotgun (WGS) entry which is preliminary data.</text>
</comment>
<organism evidence="4 5">
    <name type="scientific">Nocardia higoensis</name>
    <dbReference type="NCBI Taxonomy" id="228599"/>
    <lineage>
        <taxon>Bacteria</taxon>
        <taxon>Bacillati</taxon>
        <taxon>Actinomycetota</taxon>
        <taxon>Actinomycetes</taxon>
        <taxon>Mycobacteriales</taxon>
        <taxon>Nocardiaceae</taxon>
        <taxon>Nocardia</taxon>
    </lineage>
</organism>
<gene>
    <name evidence="4" type="ORF">IU449_17390</name>
</gene>
<dbReference type="Pfam" id="PF00440">
    <property type="entry name" value="TetR_N"/>
    <property type="match status" value="1"/>
</dbReference>